<accession>A0A1I8AFS4</accession>
<evidence type="ECO:0000313" key="2">
    <source>
        <dbReference type="WBParaSite" id="L893_g5169.t1"/>
    </source>
</evidence>
<dbReference type="WBParaSite" id="L893_g5169.t1">
    <property type="protein sequence ID" value="L893_g5169.t1"/>
    <property type="gene ID" value="L893_g5169"/>
</dbReference>
<keyword evidence="1" id="KW-1185">Reference proteome</keyword>
<name>A0A1I8AFS4_9BILA</name>
<reference evidence="2" key="1">
    <citation type="submission" date="2016-11" db="UniProtKB">
        <authorList>
            <consortium name="WormBaseParasite"/>
        </authorList>
    </citation>
    <scope>IDENTIFICATION</scope>
</reference>
<dbReference type="AlphaFoldDB" id="A0A1I8AFS4"/>
<dbReference type="Proteomes" id="UP000095287">
    <property type="component" value="Unplaced"/>
</dbReference>
<evidence type="ECO:0000313" key="1">
    <source>
        <dbReference type="Proteomes" id="UP000095287"/>
    </source>
</evidence>
<sequence length="134" mass="15035">MAFHYTPQALCYAHKKGQDEEDNFHRCRSRQLMIEGDEVPFLCGEDKDVWNDVFINDVGLSNCHGAEKVDLSAILYFQAAYDKPVWNEEKSLYIFEVSTWNLINPQGTSSASGRGFCLPLSSVSIVIAVLVLNG</sequence>
<protein>
    <submittedName>
        <fullName evidence="2">Temptin</fullName>
    </submittedName>
</protein>
<proteinExistence type="predicted"/>
<organism evidence="1 2">
    <name type="scientific">Steinernema glaseri</name>
    <dbReference type="NCBI Taxonomy" id="37863"/>
    <lineage>
        <taxon>Eukaryota</taxon>
        <taxon>Metazoa</taxon>
        <taxon>Ecdysozoa</taxon>
        <taxon>Nematoda</taxon>
        <taxon>Chromadorea</taxon>
        <taxon>Rhabditida</taxon>
        <taxon>Tylenchina</taxon>
        <taxon>Panagrolaimomorpha</taxon>
        <taxon>Strongyloidoidea</taxon>
        <taxon>Steinernematidae</taxon>
        <taxon>Steinernema</taxon>
    </lineage>
</organism>